<dbReference type="EMBL" id="ATIR01000044">
    <property type="protein sequence ID" value="EPI08729.1"/>
    <property type="molecule type" value="Genomic_DNA"/>
</dbReference>
<organism evidence="1 2">
    <name type="scientific">Enterococcus faecalis RP2S-4</name>
    <dbReference type="NCBI Taxonomy" id="1244145"/>
    <lineage>
        <taxon>Bacteria</taxon>
        <taxon>Bacillati</taxon>
        <taxon>Bacillota</taxon>
        <taxon>Bacilli</taxon>
        <taxon>Lactobacillales</taxon>
        <taxon>Enterococcaceae</taxon>
        <taxon>Enterococcus</taxon>
    </lineage>
</organism>
<gene>
    <name evidence="1" type="ORF">D358_01504</name>
</gene>
<name>A0ABC9TJ15_ENTFL</name>
<sequence>MFIQFVKSAALFVVFWFGYTHMFKQESRRSQQEKFNKTQKNKQISEKEIKTMRCFEKEETFFFGEIEVVLINPNSYLPVVYSERAVQRFEKQNQDNYRNTFRSLAHASRAFYLLTTSFDYQKELVSIYLNMNNTQYIREKTGLSVTTITELKRGNRRLESLKMENFEKLYSEAKKEVEKTKAYEY</sequence>
<protein>
    <submittedName>
        <fullName evidence="1">Uncharacterized protein</fullName>
    </submittedName>
</protein>
<reference evidence="1 2" key="1">
    <citation type="submission" date="2013-06" db="EMBL/GenBank/DDBJ databases">
        <authorList>
            <person name="Weinstock G."/>
            <person name="Sodergren E."/>
            <person name="Lobos E.A."/>
            <person name="Fulton L."/>
            <person name="Fulton R."/>
            <person name="Courtney L."/>
            <person name="Fronick C."/>
            <person name="O'Laughlin M."/>
            <person name="Godfrey J."/>
            <person name="Wilson R.M."/>
            <person name="Miner T."/>
            <person name="Farmer C."/>
            <person name="Delehaunty K."/>
            <person name="Cordes M."/>
            <person name="Minx P."/>
            <person name="Tomlinson C."/>
            <person name="Chen J."/>
            <person name="Wollam A."/>
            <person name="Pepin K.H."/>
            <person name="Bhonagiri V."/>
            <person name="Zhang X."/>
            <person name="Warren W."/>
            <person name="Mitreva M."/>
            <person name="Mardis E.R."/>
            <person name="Wilson R.K."/>
        </authorList>
    </citation>
    <scope>NUCLEOTIDE SEQUENCE [LARGE SCALE GENOMIC DNA]</scope>
    <source>
        <strain evidence="1 2">RP2S-4</strain>
    </source>
</reference>
<accession>A0ABC9TJ15</accession>
<proteinExistence type="predicted"/>
<dbReference type="AlphaFoldDB" id="A0ABC9TJ15"/>
<dbReference type="Proteomes" id="UP000015750">
    <property type="component" value="Unassembled WGS sequence"/>
</dbReference>
<evidence type="ECO:0000313" key="2">
    <source>
        <dbReference type="Proteomes" id="UP000015750"/>
    </source>
</evidence>
<comment type="caution">
    <text evidence="1">The sequence shown here is derived from an EMBL/GenBank/DDBJ whole genome shotgun (WGS) entry which is preliminary data.</text>
</comment>
<evidence type="ECO:0000313" key="1">
    <source>
        <dbReference type="EMBL" id="EPI08729.1"/>
    </source>
</evidence>